<evidence type="ECO:0000256" key="2">
    <source>
        <dbReference type="ARBA" id="ARBA00010024"/>
    </source>
</evidence>
<evidence type="ECO:0000256" key="4">
    <source>
        <dbReference type="ARBA" id="ARBA00022737"/>
    </source>
</evidence>
<dbReference type="GO" id="GO:0008270">
    <property type="term" value="F:zinc ion binding"/>
    <property type="evidence" value="ECO:0007669"/>
    <property type="project" value="UniProtKB-KW"/>
</dbReference>
<keyword evidence="7 9" id="KW-0539">Nucleus</keyword>
<evidence type="ECO:0000259" key="11">
    <source>
        <dbReference type="PROSITE" id="PS51017"/>
    </source>
</evidence>
<dbReference type="AlphaFoldDB" id="A0A438G8F6"/>
<dbReference type="InterPro" id="IPR010402">
    <property type="entry name" value="CCT_domain"/>
</dbReference>
<feature type="domain" description="CCT" evidence="11">
    <location>
        <begin position="391"/>
        <end position="433"/>
    </location>
</feature>
<gene>
    <name evidence="12" type="primary">COL12_0</name>
    <name evidence="12" type="ORF">CK203_058368</name>
</gene>
<evidence type="ECO:0000313" key="13">
    <source>
        <dbReference type="Proteomes" id="UP000288805"/>
    </source>
</evidence>
<evidence type="ECO:0000256" key="8">
    <source>
        <dbReference type="PROSITE-ProRule" id="PRU00024"/>
    </source>
</evidence>
<dbReference type="InterPro" id="IPR049808">
    <property type="entry name" value="CONSTANS-like_Bbox1"/>
</dbReference>
<keyword evidence="4" id="KW-0677">Repeat</keyword>
<comment type="subcellular location">
    <subcellularLocation>
        <location evidence="1 9">Nucleus</location>
    </subcellularLocation>
</comment>
<dbReference type="GO" id="GO:0006355">
    <property type="term" value="P:regulation of DNA-templated transcription"/>
    <property type="evidence" value="ECO:0007669"/>
    <property type="project" value="UniProtKB-ARBA"/>
</dbReference>
<dbReference type="PROSITE" id="PS50119">
    <property type="entry name" value="ZF_BBOX"/>
    <property type="match status" value="1"/>
</dbReference>
<keyword evidence="3" id="KW-0479">Metal-binding</keyword>
<feature type="domain" description="B box-type" evidence="10">
    <location>
        <begin position="1"/>
        <end position="47"/>
    </location>
</feature>
<dbReference type="GO" id="GO:0005634">
    <property type="term" value="C:nucleus"/>
    <property type="evidence" value="ECO:0007669"/>
    <property type="project" value="UniProtKB-SubCell"/>
</dbReference>
<dbReference type="SMART" id="SM00336">
    <property type="entry name" value="BBOX"/>
    <property type="match status" value="1"/>
</dbReference>
<name>A0A438G8F6_VITVI</name>
<evidence type="ECO:0000256" key="6">
    <source>
        <dbReference type="ARBA" id="ARBA00022833"/>
    </source>
</evidence>
<dbReference type="InterPro" id="IPR000315">
    <property type="entry name" value="Znf_B-box"/>
</dbReference>
<dbReference type="PANTHER" id="PTHR31717:SF46">
    <property type="entry name" value="CCT MOTIF FAMILY PROTEIN-RELATED"/>
    <property type="match status" value="1"/>
</dbReference>
<dbReference type="PROSITE" id="PS51017">
    <property type="entry name" value="CCT"/>
    <property type="match status" value="1"/>
</dbReference>
<evidence type="ECO:0000256" key="9">
    <source>
        <dbReference type="PROSITE-ProRule" id="PRU00357"/>
    </source>
</evidence>
<evidence type="ECO:0000256" key="1">
    <source>
        <dbReference type="ARBA" id="ARBA00004123"/>
    </source>
</evidence>
<evidence type="ECO:0000256" key="7">
    <source>
        <dbReference type="ARBA" id="ARBA00023242"/>
    </source>
</evidence>
<dbReference type="Proteomes" id="UP000288805">
    <property type="component" value="Unassembled WGS sequence"/>
</dbReference>
<organism evidence="12 13">
    <name type="scientific">Vitis vinifera</name>
    <name type="common">Grape</name>
    <dbReference type="NCBI Taxonomy" id="29760"/>
    <lineage>
        <taxon>Eukaryota</taxon>
        <taxon>Viridiplantae</taxon>
        <taxon>Streptophyta</taxon>
        <taxon>Embryophyta</taxon>
        <taxon>Tracheophyta</taxon>
        <taxon>Spermatophyta</taxon>
        <taxon>Magnoliopsida</taxon>
        <taxon>eudicotyledons</taxon>
        <taxon>Gunneridae</taxon>
        <taxon>Pentapetalae</taxon>
        <taxon>rosids</taxon>
        <taxon>Vitales</taxon>
        <taxon>Vitaceae</taxon>
        <taxon>Viteae</taxon>
        <taxon>Vitis</taxon>
    </lineage>
</organism>
<reference evidence="12 13" key="1">
    <citation type="journal article" date="2018" name="PLoS Genet.">
        <title>Population sequencing reveals clonal diversity and ancestral inbreeding in the grapevine cultivar Chardonnay.</title>
        <authorList>
            <person name="Roach M.J."/>
            <person name="Johnson D.L."/>
            <person name="Bohlmann J."/>
            <person name="van Vuuren H.J."/>
            <person name="Jones S.J."/>
            <person name="Pretorius I.S."/>
            <person name="Schmidt S.A."/>
            <person name="Borneman A.R."/>
        </authorList>
    </citation>
    <scope>NUCLEOTIDE SEQUENCE [LARGE SCALE GENOMIC DNA]</scope>
    <source>
        <strain evidence="13">cv. Chardonnay</strain>
        <tissue evidence="12">Leaf</tissue>
    </source>
</reference>
<keyword evidence="6" id="KW-0862">Zinc</keyword>
<evidence type="ECO:0000256" key="5">
    <source>
        <dbReference type="ARBA" id="ARBA00022771"/>
    </source>
</evidence>
<dbReference type="PANTHER" id="PTHR31717">
    <property type="entry name" value="ZINC FINGER PROTEIN CONSTANS-LIKE 10"/>
    <property type="match status" value="1"/>
</dbReference>
<accession>A0A438G8F6</accession>
<dbReference type="CDD" id="cd19821">
    <property type="entry name" value="Bbox1_BBX-like"/>
    <property type="match status" value="1"/>
</dbReference>
<sequence length="447" mass="48411">MEPICEFCGVVRAVVYCKSDAARLCLHCDNSVHSANALSRRHLRSLLCDKCNLQPGIYRCMDEKLCICQACDWIGNGCSAPGHRLQSLQFYMGCPSLSDFSRLWSSVLDLPSATGLKAGWGSMNSVAVDENCVSQCLEPKDNEGSLVLGCNKLNEQKPWVGASSSMPGAYSSMPPDRKFTSSYCKDQTPFLPDESNPSKVISFIFSLLINQSQSQGCSNFKDLGLNEGGDLCQGINMDDVAVNFENSDEMIGFSQGHSTCRYDNAGMDSRLMDKNLSVTESNGPVENALEASSLRQHDCNAFPSSCAAGSANVIEAMSGSVGCMLVNPSCSRKMGLGFPGGQVHASVSLSLSNVTGESSAADYQDCGLSPAFLAGESPWASNLDAHCPQARDKAKMRYNEKKKTRTFGKQIRYASRKARADTRKRVRGRFVKAGEAYDYDPLTSTSN</sequence>
<comment type="caution">
    <text evidence="12">The sequence shown here is derived from an EMBL/GenBank/DDBJ whole genome shotgun (WGS) entry which is preliminary data.</text>
</comment>
<protein>
    <submittedName>
        <fullName evidence="12">Zinc finger protein CONSTANS-like 12</fullName>
    </submittedName>
</protein>
<dbReference type="Pfam" id="PF06203">
    <property type="entry name" value="CCT"/>
    <property type="match status" value="1"/>
</dbReference>
<evidence type="ECO:0000313" key="12">
    <source>
        <dbReference type="EMBL" id="RVW68438.1"/>
    </source>
</evidence>
<proteinExistence type="inferred from homology"/>
<comment type="similarity">
    <text evidence="2">Belongs to the CONSTANS family.</text>
</comment>
<evidence type="ECO:0000256" key="3">
    <source>
        <dbReference type="ARBA" id="ARBA00022723"/>
    </source>
</evidence>
<keyword evidence="5 8" id="KW-0863">Zinc-finger</keyword>
<evidence type="ECO:0000259" key="10">
    <source>
        <dbReference type="PROSITE" id="PS50119"/>
    </source>
</evidence>
<dbReference type="EMBL" id="QGNW01000534">
    <property type="protein sequence ID" value="RVW68438.1"/>
    <property type="molecule type" value="Genomic_DNA"/>
</dbReference>